<keyword evidence="1" id="KW-0472">Membrane</keyword>
<keyword evidence="1" id="KW-1133">Transmembrane helix</keyword>
<dbReference type="PANTHER" id="PTHR10811">
    <property type="entry name" value="FRINGE-RELATED"/>
    <property type="match status" value="1"/>
</dbReference>
<dbReference type="FunFam" id="3.90.550.50:FF:000006">
    <property type="entry name" value="Fringe-related protein-like"/>
    <property type="match status" value="1"/>
</dbReference>
<dbReference type="Gene3D" id="3.90.550.50">
    <property type="match status" value="1"/>
</dbReference>
<dbReference type="EMBL" id="CAMAPF010000921">
    <property type="protein sequence ID" value="CAH9121372.1"/>
    <property type="molecule type" value="Genomic_DNA"/>
</dbReference>
<feature type="transmembrane region" description="Helical" evidence="1">
    <location>
        <begin position="35"/>
        <end position="53"/>
    </location>
</feature>
<proteinExistence type="predicted"/>
<evidence type="ECO:0000313" key="2">
    <source>
        <dbReference type="EMBL" id="CAH9121372.1"/>
    </source>
</evidence>
<evidence type="ECO:0000313" key="3">
    <source>
        <dbReference type="Proteomes" id="UP001152523"/>
    </source>
</evidence>
<protein>
    <submittedName>
        <fullName evidence="2">Uncharacterized protein</fullName>
    </submittedName>
</protein>
<reference evidence="2" key="1">
    <citation type="submission" date="2022-07" db="EMBL/GenBank/DDBJ databases">
        <authorList>
            <person name="Macas J."/>
            <person name="Novak P."/>
            <person name="Neumann P."/>
        </authorList>
    </citation>
    <scope>NUCLEOTIDE SEQUENCE</scope>
</reference>
<evidence type="ECO:0000256" key="1">
    <source>
        <dbReference type="SAM" id="Phobius"/>
    </source>
</evidence>
<organism evidence="2 3">
    <name type="scientific">Cuscuta epithymum</name>
    <dbReference type="NCBI Taxonomy" id="186058"/>
    <lineage>
        <taxon>Eukaryota</taxon>
        <taxon>Viridiplantae</taxon>
        <taxon>Streptophyta</taxon>
        <taxon>Embryophyta</taxon>
        <taxon>Tracheophyta</taxon>
        <taxon>Spermatophyta</taxon>
        <taxon>Magnoliopsida</taxon>
        <taxon>eudicotyledons</taxon>
        <taxon>Gunneridae</taxon>
        <taxon>Pentapetalae</taxon>
        <taxon>asterids</taxon>
        <taxon>lamiids</taxon>
        <taxon>Solanales</taxon>
        <taxon>Convolvulaceae</taxon>
        <taxon>Cuscuteae</taxon>
        <taxon>Cuscuta</taxon>
        <taxon>Cuscuta subgen. Cuscuta</taxon>
    </lineage>
</organism>
<gene>
    <name evidence="2" type="ORF">CEPIT_LOCUS23645</name>
</gene>
<accession>A0AAV0EBL2</accession>
<dbReference type="InterPro" id="IPR006740">
    <property type="entry name" value="DUF604"/>
</dbReference>
<dbReference type="Proteomes" id="UP001152523">
    <property type="component" value="Unassembled WGS sequence"/>
</dbReference>
<comment type="caution">
    <text evidence="2">The sequence shown here is derived from an EMBL/GenBank/DDBJ whole genome shotgun (WGS) entry which is preliminary data.</text>
</comment>
<dbReference type="Pfam" id="PF04646">
    <property type="entry name" value="DUF604"/>
    <property type="match status" value="1"/>
</dbReference>
<keyword evidence="3" id="KW-1185">Reference proteome</keyword>
<sequence>MFRTRVYSGRDGANPFKAIAVLDAKGDRLRSSLKFGVWVLFIASALLALNSALTGEIPLFRRCSESAGSTLKYAPAPESEIHDPDSSSPTNISHIVFGIGGSVKTWSYRRYYSELWWQPNITRGFVWLDGEPGSGSPLPETSPPYRISSDWKKIKDTRFQSAVRLSRIVVDSFRAGLPGVRWFVMGDDDTVFFPDNLVSVLGKYDHREMYYVGGNSESVEQDTLHAYDMAFGGGGFAISYPLAAELVKIMDGCLDRYSYMYGSDQRVWACVSELGVSLTRELGFHQMDIRGDAFGLLAAHPLAPLVSLHHPESIQPLFPNKTLLQSFQTIIQAYKPDPARIMQQSICYNKWKWSISISWGYAVQIYPRVLTPKELEMPLQTFQTWRTLSNGPFTFNTRPVSPDPCQHPIVFYLDSVNDVAQEGVTVTTYKKLLDRPKNKCPFMNYLIAVGVEKIVVSAEKMDYQLLNQKPRRQCCEISEGFWSSTMKIKIRRCNPGEAILMPGS</sequence>
<dbReference type="AlphaFoldDB" id="A0AAV0EBL2"/>
<keyword evidence="1" id="KW-0812">Transmembrane</keyword>
<name>A0AAV0EBL2_9ASTE</name>